<evidence type="ECO:0000256" key="4">
    <source>
        <dbReference type="ARBA" id="ARBA00022701"/>
    </source>
</evidence>
<organism evidence="9 10">
    <name type="scientific">Friedmanniomyces endolithicus</name>
    <dbReference type="NCBI Taxonomy" id="329885"/>
    <lineage>
        <taxon>Eukaryota</taxon>
        <taxon>Fungi</taxon>
        <taxon>Dikarya</taxon>
        <taxon>Ascomycota</taxon>
        <taxon>Pezizomycotina</taxon>
        <taxon>Dothideomycetes</taxon>
        <taxon>Dothideomycetidae</taxon>
        <taxon>Mycosphaerellales</taxon>
        <taxon>Teratosphaeriaceae</taxon>
        <taxon>Friedmanniomyces</taxon>
    </lineage>
</organism>
<comment type="subcellular location">
    <subcellularLocation>
        <location evidence="1 6">Cytoplasm</location>
        <location evidence="1 6">Cytoskeleton</location>
        <location evidence="1 6">Microtubule organizing center</location>
    </subcellularLocation>
</comment>
<dbReference type="Gene3D" id="1.20.120.1900">
    <property type="entry name" value="Gamma-tubulin complex, C-terminal domain"/>
    <property type="match status" value="1"/>
</dbReference>
<sequence length="801" mass="89093">MFALGGFHHSPAFPAADNAPHCSYQLDFTVDMVKPTRPTSGRKYPGDRRVRRRVRRGHGAGGLVEEEGTRNKRVANMLHEVLLALSGHPSPLFRNPEANATADPASIHSLLSPSEAALLRSIGKLAERHRELRDRVRWIESKHRSTICRAVAIGIQSHLARLQQKILDVESKILTKDASVVGAYDIVPLALIVTEFDDWHRLMEWIWATACLMQAPTSQTGTLDAGDGCSGATVINYLRAEANTGFSEIEKASTELSRIAELAWLRQLAPWIVYGKLPAFGAGDFFVQAAQGDDVAFRVVKELIPDFLAAAAVSSILFIGTCLHQIQRLPPHSTPSVASTSHRLADTKLAPEHLQHLSSLPLPMNQIQLTRAISTIRLSLSQNVLQRLLPMRDITRLLRCLRSYFLLGHGEFAIAIIEEAEARLQARQQSMGRLLRQDPLKALQDLSIKDTELHQTLSSAWKRLAREDYAEDMVLSFARQHMRLSLPNAKAARPASSGSVSRQTPQISSIAFNDLLFPSATTLGIDTGQPLDLFISPRDIETYAAINAYLLAVRRAQVRLSELWRRTSARRDRTIKKTVTNRRRHFRKVWATSSAALHLVSETAAYLEGEVVKGSCDLFECWVEHPTSNESLDDSFGSVQSTQAPEVAQRDPETLAAAHRTFVASLSYSLLLTDVPYTRDLRSLLGNIDALIAFFNSLLDAQQKADLADEAISGGDGYTADEESRLGLELDRARKKVDSDLRSVVRRLRELDHERIGAGRYLEVDMSESGGFEPWRGGGVNRLLMKLEFERVADEDARDLE</sequence>
<reference evidence="9" key="1">
    <citation type="submission" date="2023-06" db="EMBL/GenBank/DDBJ databases">
        <title>Black Yeasts Isolated from many extreme environments.</title>
        <authorList>
            <person name="Coleine C."/>
            <person name="Stajich J.E."/>
            <person name="Selbmann L."/>
        </authorList>
    </citation>
    <scope>NUCLEOTIDE SEQUENCE</scope>
    <source>
        <strain evidence="9">CCFEE 5200</strain>
    </source>
</reference>
<keyword evidence="4 6" id="KW-0493">Microtubule</keyword>
<evidence type="ECO:0000256" key="1">
    <source>
        <dbReference type="ARBA" id="ARBA00004267"/>
    </source>
</evidence>
<proteinExistence type="inferred from homology"/>
<dbReference type="GO" id="GO:0031122">
    <property type="term" value="P:cytoplasmic microtubule organization"/>
    <property type="evidence" value="ECO:0007669"/>
    <property type="project" value="TreeGrafter"/>
</dbReference>
<comment type="similarity">
    <text evidence="2 6">Belongs to the TUBGCP family.</text>
</comment>
<dbReference type="Pfam" id="PF04130">
    <property type="entry name" value="GCP_C_terminal"/>
    <property type="match status" value="1"/>
</dbReference>
<evidence type="ECO:0000256" key="3">
    <source>
        <dbReference type="ARBA" id="ARBA00022490"/>
    </source>
</evidence>
<evidence type="ECO:0000313" key="10">
    <source>
        <dbReference type="Proteomes" id="UP001175353"/>
    </source>
</evidence>
<keyword evidence="10" id="KW-1185">Reference proteome</keyword>
<dbReference type="InterPro" id="IPR040457">
    <property type="entry name" value="GCP_C"/>
</dbReference>
<dbReference type="GO" id="GO:0005874">
    <property type="term" value="C:microtubule"/>
    <property type="evidence" value="ECO:0007669"/>
    <property type="project" value="UniProtKB-KW"/>
</dbReference>
<dbReference type="GO" id="GO:0051225">
    <property type="term" value="P:spindle assembly"/>
    <property type="evidence" value="ECO:0007669"/>
    <property type="project" value="TreeGrafter"/>
</dbReference>
<evidence type="ECO:0000259" key="8">
    <source>
        <dbReference type="Pfam" id="PF17681"/>
    </source>
</evidence>
<comment type="caution">
    <text evidence="9">The sequence shown here is derived from an EMBL/GenBank/DDBJ whole genome shotgun (WGS) entry which is preliminary data.</text>
</comment>
<keyword evidence="3 6" id="KW-0963">Cytoplasm</keyword>
<dbReference type="EMBL" id="JAUJLE010000374">
    <property type="protein sequence ID" value="KAK0958587.1"/>
    <property type="molecule type" value="Genomic_DNA"/>
</dbReference>
<dbReference type="GO" id="GO:0007020">
    <property type="term" value="P:microtubule nucleation"/>
    <property type="evidence" value="ECO:0007669"/>
    <property type="project" value="InterPro"/>
</dbReference>
<dbReference type="PANTHER" id="PTHR19302">
    <property type="entry name" value="GAMMA TUBULIN COMPLEX PROTEIN"/>
    <property type="match status" value="1"/>
</dbReference>
<dbReference type="GO" id="GO:0051321">
    <property type="term" value="P:meiotic cell cycle"/>
    <property type="evidence" value="ECO:0007669"/>
    <property type="project" value="TreeGrafter"/>
</dbReference>
<evidence type="ECO:0000259" key="7">
    <source>
        <dbReference type="Pfam" id="PF04130"/>
    </source>
</evidence>
<dbReference type="GO" id="GO:0000930">
    <property type="term" value="C:gamma-tubulin complex"/>
    <property type="evidence" value="ECO:0007669"/>
    <property type="project" value="TreeGrafter"/>
</dbReference>
<feature type="domain" description="Gamma tubulin complex component C-terminal" evidence="7">
    <location>
        <begin position="398"/>
        <end position="790"/>
    </location>
</feature>
<evidence type="ECO:0000256" key="6">
    <source>
        <dbReference type="RuleBase" id="RU363050"/>
    </source>
</evidence>
<dbReference type="GO" id="GO:0000278">
    <property type="term" value="P:mitotic cell cycle"/>
    <property type="evidence" value="ECO:0007669"/>
    <property type="project" value="TreeGrafter"/>
</dbReference>
<dbReference type="PANTHER" id="PTHR19302:SF27">
    <property type="entry name" value="GAMMA-TUBULIN COMPLEX COMPONENT 4"/>
    <property type="match status" value="1"/>
</dbReference>
<dbReference type="InterPro" id="IPR041470">
    <property type="entry name" value="GCP_N"/>
</dbReference>
<dbReference type="InterPro" id="IPR007259">
    <property type="entry name" value="GCP"/>
</dbReference>
<evidence type="ECO:0000256" key="2">
    <source>
        <dbReference type="ARBA" id="ARBA00010337"/>
    </source>
</evidence>
<dbReference type="GO" id="GO:0043015">
    <property type="term" value="F:gamma-tubulin binding"/>
    <property type="evidence" value="ECO:0007669"/>
    <property type="project" value="InterPro"/>
</dbReference>
<dbReference type="Proteomes" id="UP001175353">
    <property type="component" value="Unassembled WGS sequence"/>
</dbReference>
<dbReference type="InterPro" id="IPR042241">
    <property type="entry name" value="GCP_C_sf"/>
</dbReference>
<accession>A0AAN6JZP4</accession>
<keyword evidence="5 6" id="KW-0206">Cytoskeleton</keyword>
<dbReference type="GO" id="GO:0044732">
    <property type="term" value="C:mitotic spindle pole body"/>
    <property type="evidence" value="ECO:0007669"/>
    <property type="project" value="TreeGrafter"/>
</dbReference>
<dbReference type="Pfam" id="PF17681">
    <property type="entry name" value="GCP_N_terminal"/>
    <property type="match status" value="1"/>
</dbReference>
<name>A0AAN6JZP4_9PEZI</name>
<gene>
    <name evidence="9" type="ORF">LTR91_021256</name>
</gene>
<dbReference type="AlphaFoldDB" id="A0AAN6JZP4"/>
<evidence type="ECO:0000313" key="9">
    <source>
        <dbReference type="EMBL" id="KAK0958587.1"/>
    </source>
</evidence>
<feature type="domain" description="Gamma tubulin complex component protein N-terminal" evidence="8">
    <location>
        <begin position="78"/>
        <end position="388"/>
    </location>
</feature>
<evidence type="ECO:0000256" key="5">
    <source>
        <dbReference type="ARBA" id="ARBA00023212"/>
    </source>
</evidence>
<protein>
    <recommendedName>
        <fullName evidence="6">Spindle pole body component</fullName>
    </recommendedName>
</protein>
<dbReference type="GO" id="GO:0051011">
    <property type="term" value="F:microtubule minus-end binding"/>
    <property type="evidence" value="ECO:0007669"/>
    <property type="project" value="TreeGrafter"/>
</dbReference>
<dbReference type="GO" id="GO:0000922">
    <property type="term" value="C:spindle pole"/>
    <property type="evidence" value="ECO:0007669"/>
    <property type="project" value="InterPro"/>
</dbReference>